<keyword evidence="1" id="KW-1133">Transmembrane helix</keyword>
<dbReference type="Proteomes" id="UP001205861">
    <property type="component" value="Unassembled WGS sequence"/>
</dbReference>
<keyword evidence="1" id="KW-0472">Membrane</keyword>
<keyword evidence="1" id="KW-0812">Transmembrane</keyword>
<feature type="transmembrane region" description="Helical" evidence="1">
    <location>
        <begin position="77"/>
        <end position="101"/>
    </location>
</feature>
<comment type="caution">
    <text evidence="2">The sequence shown here is derived from an EMBL/GenBank/DDBJ whole genome shotgun (WGS) entry which is preliminary data.</text>
</comment>
<sequence length="110" mass="11901">MAYRKFFWIILAGCILSAAATLLQLLTVYLMSLAQLPHAYEHFNSALAGATDIEAIKTACSSLAQWNESERAGRVKLMIYVPLIALLTSTVCAGVAAWALATTRTAKKPL</sequence>
<evidence type="ECO:0000313" key="2">
    <source>
        <dbReference type="EMBL" id="MCS0607233.1"/>
    </source>
</evidence>
<reference evidence="2 3" key="1">
    <citation type="submission" date="2022-08" db="EMBL/GenBank/DDBJ databases">
        <title>Reclassification of Massilia species as members of the genera Telluria, Duganella, Pseudoduganella, Mokoshia gen. nov. and Zemynaea gen. nov. using orthogonal and non-orthogonal genome-based approaches.</title>
        <authorList>
            <person name="Bowman J.P."/>
        </authorList>
    </citation>
    <scope>NUCLEOTIDE SEQUENCE [LARGE SCALE GENOMIC DNA]</scope>
    <source>
        <strain evidence="2 3">JCM 31607</strain>
    </source>
</reference>
<gene>
    <name evidence="2" type="ORF">NX773_03505</name>
</gene>
<dbReference type="RefSeq" id="WP_258854983.1">
    <property type="nucleotide sequence ID" value="NZ_JANUGV010000001.1"/>
</dbReference>
<name>A0ABT2BH73_9BURK</name>
<proteinExistence type="predicted"/>
<protein>
    <submittedName>
        <fullName evidence="2">Uncharacterized protein</fullName>
    </submittedName>
</protein>
<evidence type="ECO:0000256" key="1">
    <source>
        <dbReference type="SAM" id="Phobius"/>
    </source>
</evidence>
<dbReference type="EMBL" id="JANUGV010000001">
    <property type="protein sequence ID" value="MCS0607233.1"/>
    <property type="molecule type" value="Genomic_DNA"/>
</dbReference>
<feature type="transmembrane region" description="Helical" evidence="1">
    <location>
        <begin position="6"/>
        <end position="30"/>
    </location>
</feature>
<organism evidence="2 3">
    <name type="scientific">Massilia solisilvae</name>
    <dbReference type="NCBI Taxonomy" id="1811225"/>
    <lineage>
        <taxon>Bacteria</taxon>
        <taxon>Pseudomonadati</taxon>
        <taxon>Pseudomonadota</taxon>
        <taxon>Betaproteobacteria</taxon>
        <taxon>Burkholderiales</taxon>
        <taxon>Oxalobacteraceae</taxon>
        <taxon>Telluria group</taxon>
        <taxon>Massilia</taxon>
    </lineage>
</organism>
<keyword evidence="3" id="KW-1185">Reference proteome</keyword>
<accession>A0ABT2BH73</accession>
<evidence type="ECO:0000313" key="3">
    <source>
        <dbReference type="Proteomes" id="UP001205861"/>
    </source>
</evidence>